<sequence length="204" mass="22262">MEEDGRRTLVMGAVALLVIVVLIGGFLIWRHDPKAELTVKSIPNDLTLTLNGAPIAASGTIEVRPGTYQLLAKRDGFQSYEQTLTVRGTDPVSVEVYLYANGPVGVEWGKNNPEQEREAEAAAGRRYDEIQARLAAKYPILAQLPYIGPDFKATYQNSKSDPTNPEAISVKILVYGPSGKKEALEWITGNGWDPASLDLIYTTG</sequence>
<reference evidence="4" key="1">
    <citation type="journal article" date="2019" name="Int. J. Syst. Evol. Microbiol.">
        <title>The Global Catalogue of Microorganisms (GCM) 10K type strain sequencing project: providing services to taxonomists for standard genome sequencing and annotation.</title>
        <authorList>
            <consortium name="The Broad Institute Genomics Platform"/>
            <consortium name="The Broad Institute Genome Sequencing Center for Infectious Disease"/>
            <person name="Wu L."/>
            <person name="Ma J."/>
        </authorList>
    </citation>
    <scope>NUCLEOTIDE SEQUENCE [LARGE SCALE GENOMIC DNA]</scope>
    <source>
        <strain evidence="4">JCM 10977</strain>
    </source>
</reference>
<dbReference type="Proteomes" id="UP001500542">
    <property type="component" value="Unassembled WGS sequence"/>
</dbReference>
<keyword evidence="1" id="KW-1133">Transmembrane helix</keyword>
<name>A0ABP4C385_9ACTN</name>
<evidence type="ECO:0000313" key="3">
    <source>
        <dbReference type="EMBL" id="GAA0960137.1"/>
    </source>
</evidence>
<dbReference type="Pfam" id="PF08308">
    <property type="entry name" value="PEGA"/>
    <property type="match status" value="1"/>
</dbReference>
<evidence type="ECO:0000256" key="1">
    <source>
        <dbReference type="SAM" id="Phobius"/>
    </source>
</evidence>
<feature type="transmembrane region" description="Helical" evidence="1">
    <location>
        <begin position="9"/>
        <end position="29"/>
    </location>
</feature>
<keyword evidence="1" id="KW-0472">Membrane</keyword>
<dbReference type="RefSeq" id="WP_343981879.1">
    <property type="nucleotide sequence ID" value="NZ_BAAAHK010000021.1"/>
</dbReference>
<proteinExistence type="predicted"/>
<dbReference type="InterPro" id="IPR013229">
    <property type="entry name" value="PEGA"/>
</dbReference>
<comment type="caution">
    <text evidence="3">The sequence shown here is derived from an EMBL/GenBank/DDBJ whole genome shotgun (WGS) entry which is preliminary data.</text>
</comment>
<accession>A0ABP4C385</accession>
<organism evidence="3 4">
    <name type="scientific">Kribbella koreensis</name>
    <dbReference type="NCBI Taxonomy" id="57909"/>
    <lineage>
        <taxon>Bacteria</taxon>
        <taxon>Bacillati</taxon>
        <taxon>Actinomycetota</taxon>
        <taxon>Actinomycetes</taxon>
        <taxon>Propionibacteriales</taxon>
        <taxon>Kribbellaceae</taxon>
        <taxon>Kribbella</taxon>
    </lineage>
</organism>
<protein>
    <recommendedName>
        <fullName evidence="2">PEGA domain-containing protein</fullName>
    </recommendedName>
</protein>
<gene>
    <name evidence="3" type="ORF">GCM10009554_74770</name>
</gene>
<dbReference type="EMBL" id="BAAAHK010000021">
    <property type="protein sequence ID" value="GAA0960137.1"/>
    <property type="molecule type" value="Genomic_DNA"/>
</dbReference>
<evidence type="ECO:0000313" key="4">
    <source>
        <dbReference type="Proteomes" id="UP001500542"/>
    </source>
</evidence>
<keyword evidence="1" id="KW-0812">Transmembrane</keyword>
<evidence type="ECO:0000259" key="2">
    <source>
        <dbReference type="Pfam" id="PF08308"/>
    </source>
</evidence>
<feature type="domain" description="PEGA" evidence="2">
    <location>
        <begin position="36"/>
        <end position="96"/>
    </location>
</feature>
<keyword evidence="4" id="KW-1185">Reference proteome</keyword>